<accession>A0AB39ZH31</accession>
<organism evidence="1 2">
    <name type="scientific">Drosophila suzukii</name>
    <name type="common">Spotted-wing drosophila fruit fly</name>
    <dbReference type="NCBI Taxonomy" id="28584"/>
    <lineage>
        <taxon>Eukaryota</taxon>
        <taxon>Metazoa</taxon>
        <taxon>Ecdysozoa</taxon>
        <taxon>Arthropoda</taxon>
        <taxon>Hexapoda</taxon>
        <taxon>Insecta</taxon>
        <taxon>Pterygota</taxon>
        <taxon>Neoptera</taxon>
        <taxon>Endopterygota</taxon>
        <taxon>Diptera</taxon>
        <taxon>Brachycera</taxon>
        <taxon>Muscomorpha</taxon>
        <taxon>Ephydroidea</taxon>
        <taxon>Drosophilidae</taxon>
        <taxon>Drosophila</taxon>
        <taxon>Sophophora</taxon>
    </lineage>
</organism>
<name>A0AB39ZH31_DROSZ</name>
<protein>
    <submittedName>
        <fullName evidence="2">Augmin complex subunit dgt4</fullName>
    </submittedName>
</protein>
<gene>
    <name evidence="2" type="primary">dgt4</name>
</gene>
<proteinExistence type="predicted"/>
<dbReference type="Proteomes" id="UP001652628">
    <property type="component" value="Chromosome X"/>
</dbReference>
<dbReference type="AlphaFoldDB" id="A0AB39ZH31"/>
<dbReference type="GeneID" id="108013706"/>
<evidence type="ECO:0000313" key="1">
    <source>
        <dbReference type="Proteomes" id="UP001652628"/>
    </source>
</evidence>
<evidence type="ECO:0000313" key="2">
    <source>
        <dbReference type="RefSeq" id="XP_016935116.2"/>
    </source>
</evidence>
<reference evidence="2" key="1">
    <citation type="submission" date="2025-08" db="UniProtKB">
        <authorList>
            <consortium name="RefSeq"/>
        </authorList>
    </citation>
    <scope>IDENTIFICATION</scope>
</reference>
<sequence length="187" mass="21373">METSPTSTSFTPPTWAPEGMDDIQYLLHLEAMRRYQEDSRNVKRQVEEQVRTWLDAKCDYQRDFGRLARLLKCAALQTAVDAQRVPDVDKIEQAAKDIASLRSKLSSDLRPATLDSKDLEQCLEHLKTAHKPRLNLSRQQREFAQNQEAFNGLRTAVDGLENGMELGMMQAMDRLVDDLLPPRDSVN</sequence>
<dbReference type="CTD" id="31361"/>
<keyword evidence="1" id="KW-1185">Reference proteome</keyword>
<dbReference type="RefSeq" id="XP_016935116.2">
    <property type="nucleotide sequence ID" value="XM_017079627.4"/>
</dbReference>